<gene>
    <name evidence="1" type="ORF">ElyMa_000879800</name>
</gene>
<dbReference type="AlphaFoldDB" id="A0AAV4H4V4"/>
<proteinExistence type="predicted"/>
<protein>
    <submittedName>
        <fullName evidence="1">Uncharacterized protein</fullName>
    </submittedName>
</protein>
<keyword evidence="2" id="KW-1185">Reference proteome</keyword>
<comment type="caution">
    <text evidence="1">The sequence shown here is derived from an EMBL/GenBank/DDBJ whole genome shotgun (WGS) entry which is preliminary data.</text>
</comment>
<dbReference type="EMBL" id="BMAT01001812">
    <property type="protein sequence ID" value="GFR92938.1"/>
    <property type="molecule type" value="Genomic_DNA"/>
</dbReference>
<evidence type="ECO:0000313" key="1">
    <source>
        <dbReference type="EMBL" id="GFR92938.1"/>
    </source>
</evidence>
<accession>A0AAV4H4V4</accession>
<name>A0AAV4H4V4_9GAST</name>
<dbReference type="Proteomes" id="UP000762676">
    <property type="component" value="Unassembled WGS sequence"/>
</dbReference>
<evidence type="ECO:0000313" key="2">
    <source>
        <dbReference type="Proteomes" id="UP000762676"/>
    </source>
</evidence>
<organism evidence="1 2">
    <name type="scientific">Elysia marginata</name>
    <dbReference type="NCBI Taxonomy" id="1093978"/>
    <lineage>
        <taxon>Eukaryota</taxon>
        <taxon>Metazoa</taxon>
        <taxon>Spiralia</taxon>
        <taxon>Lophotrochozoa</taxon>
        <taxon>Mollusca</taxon>
        <taxon>Gastropoda</taxon>
        <taxon>Heterobranchia</taxon>
        <taxon>Euthyneura</taxon>
        <taxon>Panpulmonata</taxon>
        <taxon>Sacoglossa</taxon>
        <taxon>Placobranchoidea</taxon>
        <taxon>Plakobranchidae</taxon>
        <taxon>Elysia</taxon>
    </lineage>
</organism>
<reference evidence="1 2" key="1">
    <citation type="journal article" date="2021" name="Elife">
        <title>Chloroplast acquisition without the gene transfer in kleptoplastic sea slugs, Plakobranchus ocellatus.</title>
        <authorList>
            <person name="Maeda T."/>
            <person name="Takahashi S."/>
            <person name="Yoshida T."/>
            <person name="Shimamura S."/>
            <person name="Takaki Y."/>
            <person name="Nagai Y."/>
            <person name="Toyoda A."/>
            <person name="Suzuki Y."/>
            <person name="Arimoto A."/>
            <person name="Ishii H."/>
            <person name="Satoh N."/>
            <person name="Nishiyama T."/>
            <person name="Hasebe M."/>
            <person name="Maruyama T."/>
            <person name="Minagawa J."/>
            <person name="Obokata J."/>
            <person name="Shigenobu S."/>
        </authorList>
    </citation>
    <scope>NUCLEOTIDE SEQUENCE [LARGE SCALE GENOMIC DNA]</scope>
</reference>
<sequence length="91" mass="9520">MLVLECLTGSRAVWMTIFCPVRQWKDALSVTTATAVAVQCYSGLAAALALAAGVVSGGRGGRAMAVDAVPILTFSSVSRDRLLETVVFRGM</sequence>